<dbReference type="Gene3D" id="3.90.640.10">
    <property type="entry name" value="Actin, Chain A, domain 4"/>
    <property type="match status" value="1"/>
</dbReference>
<proteinExistence type="inferred from homology"/>
<dbReference type="SUPFAM" id="SSF53067">
    <property type="entry name" value="Actin-like ATPase domain"/>
    <property type="match status" value="2"/>
</dbReference>
<dbReference type="Proteomes" id="UP000253303">
    <property type="component" value="Unassembled WGS sequence"/>
</dbReference>
<dbReference type="Gene3D" id="2.60.34.10">
    <property type="entry name" value="Substrate Binding Domain Of DNAk, Chain A, domain 1"/>
    <property type="match status" value="1"/>
</dbReference>
<dbReference type="InterPro" id="IPR018181">
    <property type="entry name" value="Heat_shock_70_CS"/>
</dbReference>
<dbReference type="InterPro" id="IPR013126">
    <property type="entry name" value="Hsp_70_fam"/>
</dbReference>
<dbReference type="GO" id="GO:0005524">
    <property type="term" value="F:ATP binding"/>
    <property type="evidence" value="ECO:0007669"/>
    <property type="project" value="UniProtKB-KW"/>
</dbReference>
<dbReference type="SUPFAM" id="SSF100920">
    <property type="entry name" value="Heat shock protein 70kD (HSP70), peptide-binding domain"/>
    <property type="match status" value="1"/>
</dbReference>
<organism evidence="7 8">
    <name type="scientific">Spongiactinospora rosea</name>
    <dbReference type="NCBI Taxonomy" id="2248750"/>
    <lineage>
        <taxon>Bacteria</taxon>
        <taxon>Bacillati</taxon>
        <taxon>Actinomycetota</taxon>
        <taxon>Actinomycetes</taxon>
        <taxon>Streptosporangiales</taxon>
        <taxon>Streptosporangiaceae</taxon>
        <taxon>Spongiactinospora</taxon>
    </lineage>
</organism>
<dbReference type="AlphaFoldDB" id="A0A366LQP6"/>
<comment type="caution">
    <text evidence="7">The sequence shown here is derived from an EMBL/GenBank/DDBJ whole genome shotgun (WGS) entry which is preliminary data.</text>
</comment>
<name>A0A366LQP6_9ACTN</name>
<evidence type="ECO:0000256" key="4">
    <source>
        <dbReference type="ARBA" id="ARBA00022840"/>
    </source>
</evidence>
<dbReference type="OrthoDB" id="9766019at2"/>
<dbReference type="Gene3D" id="3.30.420.40">
    <property type="match status" value="2"/>
</dbReference>
<keyword evidence="5" id="KW-0346">Stress response</keyword>
<keyword evidence="3" id="KW-0547">Nucleotide-binding</keyword>
<dbReference type="EMBL" id="QMEY01000017">
    <property type="protein sequence ID" value="RBQ16285.1"/>
    <property type="molecule type" value="Genomic_DNA"/>
</dbReference>
<evidence type="ECO:0000256" key="1">
    <source>
        <dbReference type="ARBA" id="ARBA00007381"/>
    </source>
</evidence>
<evidence type="ECO:0000256" key="6">
    <source>
        <dbReference type="ARBA" id="ARBA00023186"/>
    </source>
</evidence>
<evidence type="ECO:0000256" key="5">
    <source>
        <dbReference type="ARBA" id="ARBA00023016"/>
    </source>
</evidence>
<evidence type="ECO:0000313" key="8">
    <source>
        <dbReference type="Proteomes" id="UP000253303"/>
    </source>
</evidence>
<dbReference type="Pfam" id="PF00012">
    <property type="entry name" value="HSP70"/>
    <property type="match status" value="1"/>
</dbReference>
<keyword evidence="4" id="KW-0067">ATP-binding</keyword>
<accession>A0A366LQP6</accession>
<dbReference type="PROSITE" id="PS00297">
    <property type="entry name" value="HSP70_1"/>
    <property type="match status" value="1"/>
</dbReference>
<dbReference type="InterPro" id="IPR043129">
    <property type="entry name" value="ATPase_NBD"/>
</dbReference>
<dbReference type="GO" id="GO:0140662">
    <property type="term" value="F:ATP-dependent protein folding chaperone"/>
    <property type="evidence" value="ECO:0007669"/>
    <property type="project" value="InterPro"/>
</dbReference>
<dbReference type="PRINTS" id="PR00301">
    <property type="entry name" value="HEATSHOCK70"/>
</dbReference>
<evidence type="ECO:0000313" key="7">
    <source>
        <dbReference type="EMBL" id="RBQ16285.1"/>
    </source>
</evidence>
<keyword evidence="8" id="KW-1185">Reference proteome</keyword>
<keyword evidence="6" id="KW-0143">Chaperone</keyword>
<dbReference type="PANTHER" id="PTHR19375">
    <property type="entry name" value="HEAT SHOCK PROTEIN 70KDA"/>
    <property type="match status" value="1"/>
</dbReference>
<gene>
    <name evidence="7" type="ORF">DP939_30420</name>
</gene>
<protein>
    <submittedName>
        <fullName evidence="7">Hsp70 family protein</fullName>
    </submittedName>
</protein>
<reference evidence="7 8" key="1">
    <citation type="submission" date="2018-06" db="EMBL/GenBank/DDBJ databases">
        <title>Sphaerisporangium craniellae sp. nov., isolated from a marine sponge in the South China Sea.</title>
        <authorList>
            <person name="Li L."/>
        </authorList>
    </citation>
    <scope>NUCLEOTIDE SEQUENCE [LARGE SCALE GENOMIC DNA]</scope>
    <source>
        <strain evidence="7 8">LHW63015</strain>
    </source>
</reference>
<dbReference type="CDD" id="cd24029">
    <property type="entry name" value="ASKHA_NBD_HSP70_DnaK_HscA_HscC"/>
    <property type="match status" value="1"/>
</dbReference>
<dbReference type="RefSeq" id="WP_113984266.1">
    <property type="nucleotide sequence ID" value="NZ_QMEY01000017.1"/>
</dbReference>
<evidence type="ECO:0000256" key="2">
    <source>
        <dbReference type="ARBA" id="ARBA00022553"/>
    </source>
</evidence>
<sequence length="828" mass="91311">MIRTTIDYGIDLGTTTSAIAVLNDGDVQVIKNNHQSETTASAVWIDQRERLHVGEIAKRRSEFDPWNTCVEFKLRMGLSDQAKTFANGDRTMTPEEMSAEVLKSLKGDVAQRGGEHLRAAVVTVPAAFELSACEATKQAARLAGLEHAPLLQEPTAAALAYAYHSPGDKAFWLVYDLGGGTFDAAVVNIRDGEFTVVNHRGDNFLGGKLIDWRIVEELFIPALIGEHRGFAGLGRGEPRWLGAIAKLKQAAEQGKIQLSRADSVPVTLDLEDDRGDRIDFLYDLRRADVERLTEPFIVRSVNLCRKALDERGLTPADIEKVLLVGGPTLSPYLRERLADPRQGLGIPLDHSRDPVTAVAMGAAIFAGNQRVDLPESLPVPAAGEYVAELEYQPMGADTEPLVGGRIFGAGTTGFTVEFVNAAAEPAWRSGKIALADDGTFTATLWAGKERASTFTIELCDASGTPRPVAPDRLTYTVAAVEPQPTLTNAVGVGLESNEVVWLLERGTPLPARRRYLLRTTIALSRSQNQGYIRIPILEGDHERADRNRRVGRLQIDPGQITRDVPAGSEVEFSVTVDESRLVVARAYIPLLDEEFEHAIELRTETTPAHEELAARFRAERHRLNDVRMQVSDIGDARAEAMLDRIEAERTVQDIERLLDAARTDQEAARSCGTRLLDLQIAIDEVEALVRWPTLVGQAKEVLAAAREVVESKGDPNDRRSFATLESSLREAITAHDAELLEKRIEDLAQLAVYVLDRTDELPIMRFEHLRNLEPEMRDRREAAQLIATGKKAIERGDIRTVRYVNRELEGMFPTPPPIDLTSTVARGS</sequence>
<dbReference type="InterPro" id="IPR029047">
    <property type="entry name" value="HSP70_peptide-bd_sf"/>
</dbReference>
<keyword evidence="2" id="KW-0597">Phosphoprotein</keyword>
<evidence type="ECO:0000256" key="3">
    <source>
        <dbReference type="ARBA" id="ARBA00022741"/>
    </source>
</evidence>
<comment type="similarity">
    <text evidence="1">Belongs to the heat shock protein 70 family.</text>
</comment>